<name>A0A919JYP1_9ACTN</name>
<dbReference type="GO" id="GO:0009231">
    <property type="term" value="P:riboflavin biosynthetic process"/>
    <property type="evidence" value="ECO:0007669"/>
    <property type="project" value="InterPro"/>
</dbReference>
<sequence>MVRLPAQTTRADPAGHRPARPVTVLRAWPSDLDGLVALYPRTPEPVLRVNFIASLDGAATVGGLSAGLQGPGDKEIFDTLRMTCDALVVAAGTVRAENYDALRLTAGARTWRRAHDLPEFPLMVIVSGSLDLDPEQLIFADAPIRPIVLTHRAAPVERVAGFAEVITAGDADVDLAAGVAALRARGAGQVLCEGGPALFGALIAADLVTELCLTVSPLLVGGGPGRIATGAPGIPRSMSLRHVLTREDMIFLRYARPPVDQGN</sequence>
<evidence type="ECO:0000256" key="1">
    <source>
        <dbReference type="ARBA" id="ARBA00005104"/>
    </source>
</evidence>
<comment type="pathway">
    <text evidence="1">Cofactor biosynthesis; riboflavin biosynthesis.</text>
</comment>
<feature type="domain" description="Bacterial bifunctional deaminase-reductase C-terminal" evidence="4">
    <location>
        <begin position="45"/>
        <end position="245"/>
    </location>
</feature>
<dbReference type="EMBL" id="BOMV01000007">
    <property type="protein sequence ID" value="GIE93386.1"/>
    <property type="molecule type" value="Genomic_DNA"/>
</dbReference>
<keyword evidence="3" id="KW-0560">Oxidoreductase</keyword>
<dbReference type="AlphaFoldDB" id="A0A919JYP1"/>
<dbReference type="InterPro" id="IPR050765">
    <property type="entry name" value="Riboflavin_Biosynth_HTPR"/>
</dbReference>
<evidence type="ECO:0000313" key="6">
    <source>
        <dbReference type="Proteomes" id="UP000636960"/>
    </source>
</evidence>
<dbReference type="Proteomes" id="UP000636960">
    <property type="component" value="Unassembled WGS sequence"/>
</dbReference>
<dbReference type="InterPro" id="IPR024072">
    <property type="entry name" value="DHFR-like_dom_sf"/>
</dbReference>
<proteinExistence type="predicted"/>
<organism evidence="5 6">
    <name type="scientific">Paractinoplanes rishiriensis</name>
    <dbReference type="NCBI Taxonomy" id="1050105"/>
    <lineage>
        <taxon>Bacteria</taxon>
        <taxon>Bacillati</taxon>
        <taxon>Actinomycetota</taxon>
        <taxon>Actinomycetes</taxon>
        <taxon>Micromonosporales</taxon>
        <taxon>Micromonosporaceae</taxon>
        <taxon>Paractinoplanes</taxon>
    </lineage>
</organism>
<dbReference type="InterPro" id="IPR002734">
    <property type="entry name" value="RibDG_C"/>
</dbReference>
<dbReference type="Gene3D" id="3.40.430.10">
    <property type="entry name" value="Dihydrofolate Reductase, subunit A"/>
    <property type="match status" value="1"/>
</dbReference>
<protein>
    <recommendedName>
        <fullName evidence="4">Bacterial bifunctional deaminase-reductase C-terminal domain-containing protein</fullName>
    </recommendedName>
</protein>
<dbReference type="Pfam" id="PF01872">
    <property type="entry name" value="RibD_C"/>
    <property type="match status" value="1"/>
</dbReference>
<evidence type="ECO:0000313" key="5">
    <source>
        <dbReference type="EMBL" id="GIE93386.1"/>
    </source>
</evidence>
<dbReference type="GO" id="GO:0008703">
    <property type="term" value="F:5-amino-6-(5-phosphoribosylamino)uracil reductase activity"/>
    <property type="evidence" value="ECO:0007669"/>
    <property type="project" value="InterPro"/>
</dbReference>
<evidence type="ECO:0000259" key="4">
    <source>
        <dbReference type="Pfam" id="PF01872"/>
    </source>
</evidence>
<dbReference type="PANTHER" id="PTHR38011">
    <property type="entry name" value="DIHYDROFOLATE REDUCTASE FAMILY PROTEIN (AFU_ORTHOLOGUE AFUA_8G06820)"/>
    <property type="match status" value="1"/>
</dbReference>
<gene>
    <name evidence="5" type="ORF">Ari01nite_08510</name>
</gene>
<keyword evidence="6" id="KW-1185">Reference proteome</keyword>
<dbReference type="PANTHER" id="PTHR38011:SF7">
    <property type="entry name" value="2,5-DIAMINO-6-RIBOSYLAMINO-4(3H)-PYRIMIDINONE 5'-PHOSPHATE REDUCTASE"/>
    <property type="match status" value="1"/>
</dbReference>
<evidence type="ECO:0000256" key="3">
    <source>
        <dbReference type="ARBA" id="ARBA00023002"/>
    </source>
</evidence>
<accession>A0A919JYP1</accession>
<keyword evidence="2" id="KW-0521">NADP</keyword>
<comment type="caution">
    <text evidence="5">The sequence shown here is derived from an EMBL/GenBank/DDBJ whole genome shotgun (WGS) entry which is preliminary data.</text>
</comment>
<dbReference type="SUPFAM" id="SSF53597">
    <property type="entry name" value="Dihydrofolate reductase-like"/>
    <property type="match status" value="1"/>
</dbReference>
<reference evidence="5" key="1">
    <citation type="submission" date="2021-01" db="EMBL/GenBank/DDBJ databases">
        <title>Whole genome shotgun sequence of Actinoplanes rishiriensis NBRC 108556.</title>
        <authorList>
            <person name="Komaki H."/>
            <person name="Tamura T."/>
        </authorList>
    </citation>
    <scope>NUCLEOTIDE SEQUENCE</scope>
    <source>
        <strain evidence="5">NBRC 108556</strain>
    </source>
</reference>
<evidence type="ECO:0000256" key="2">
    <source>
        <dbReference type="ARBA" id="ARBA00022857"/>
    </source>
</evidence>